<dbReference type="HOGENOM" id="CLU_089133_0_0_10"/>
<dbReference type="Pfam" id="PF08241">
    <property type="entry name" value="Methyltransf_11"/>
    <property type="match status" value="1"/>
</dbReference>
<accession>Q3ASK7</accession>
<name>Q3ASK7_CHLCH</name>
<evidence type="ECO:0000259" key="1">
    <source>
        <dbReference type="Pfam" id="PF08241"/>
    </source>
</evidence>
<dbReference type="CDD" id="cd02440">
    <property type="entry name" value="AdoMet_MTases"/>
    <property type="match status" value="1"/>
</dbReference>
<reference evidence="2" key="1">
    <citation type="submission" date="2005-08" db="EMBL/GenBank/DDBJ databases">
        <title>Complete sequence of Chlorobium chlorochromatii CaD3.</title>
        <authorList>
            <person name="Copeland A."/>
            <person name="Lucas S."/>
            <person name="Lapidus A."/>
            <person name="Barry K."/>
            <person name="Detter J.C."/>
            <person name="Glavina T."/>
            <person name="Hammon N."/>
            <person name="Israni S."/>
            <person name="Pitluck S."/>
            <person name="Bryant D."/>
            <person name="Schmutz J."/>
            <person name="Larimer F."/>
            <person name="Land M."/>
            <person name="Kyrpides N."/>
            <person name="Ivanova N."/>
            <person name="Richardson P."/>
        </authorList>
    </citation>
    <scope>NUCLEOTIDE SEQUENCE [LARGE SCALE GENOMIC DNA]</scope>
    <source>
        <strain evidence="2">CaD3</strain>
    </source>
</reference>
<feature type="domain" description="Methyltransferase type 11" evidence="1">
    <location>
        <begin position="29"/>
        <end position="82"/>
    </location>
</feature>
<organism evidence="2">
    <name type="scientific">Chlorobium chlorochromatii (strain CaD3)</name>
    <dbReference type="NCBI Taxonomy" id="340177"/>
    <lineage>
        <taxon>Bacteria</taxon>
        <taxon>Pseudomonadati</taxon>
        <taxon>Chlorobiota</taxon>
        <taxon>Chlorobiia</taxon>
        <taxon>Chlorobiales</taxon>
        <taxon>Chlorobiaceae</taxon>
        <taxon>Chlorobium/Pelodictyon group</taxon>
        <taxon>Chlorobium</taxon>
    </lineage>
</organism>
<dbReference type="InterPro" id="IPR013216">
    <property type="entry name" value="Methyltransf_11"/>
</dbReference>
<dbReference type="KEGG" id="cch:Cag_0749"/>
<dbReference type="GO" id="GO:0008757">
    <property type="term" value="F:S-adenosylmethionine-dependent methyltransferase activity"/>
    <property type="evidence" value="ECO:0007669"/>
    <property type="project" value="InterPro"/>
</dbReference>
<dbReference type="eggNOG" id="COG4627">
    <property type="taxonomic scope" value="Bacteria"/>
</dbReference>
<dbReference type="SUPFAM" id="SSF53335">
    <property type="entry name" value="S-adenosyl-L-methionine-dependent methyltransferases"/>
    <property type="match status" value="1"/>
</dbReference>
<protein>
    <recommendedName>
        <fullName evidence="1">Methyltransferase type 11 domain-containing protein</fullName>
    </recommendedName>
</protein>
<sequence>MKKLIKLHIGGNEAKEGWEILNTVGKDNVDYIGDIRNLSQFESESCSVIYGSHVLEHVSQREMLPTLNGIKRLLIPGGKLMISVPDMDILCKLFVHQNMNIQGKFHVMRMMFGAQIDSFDFHYIGLNFDMICYYLSKSGFVRITRVKDFGIFNDTSTYAPFGVPISLNVICYK</sequence>
<proteinExistence type="predicted"/>
<dbReference type="EMBL" id="CP000108">
    <property type="protein sequence ID" value="ABB28018.1"/>
    <property type="molecule type" value="Genomic_DNA"/>
</dbReference>
<evidence type="ECO:0000313" key="2">
    <source>
        <dbReference type="EMBL" id="ABB28018.1"/>
    </source>
</evidence>
<dbReference type="InterPro" id="IPR029063">
    <property type="entry name" value="SAM-dependent_MTases_sf"/>
</dbReference>
<gene>
    <name evidence="2" type="ordered locus">Cag_0749</name>
</gene>
<dbReference type="AlphaFoldDB" id="Q3ASK7"/>
<dbReference type="Gene3D" id="3.40.50.150">
    <property type="entry name" value="Vaccinia Virus protein VP39"/>
    <property type="match status" value="1"/>
</dbReference>
<dbReference type="STRING" id="340177.Cag_0749"/>